<name>A0A368VKJ3_9BACL</name>
<organism evidence="2 3">
    <name type="scientific">Paenibacillus prosopidis</name>
    <dbReference type="NCBI Taxonomy" id="630520"/>
    <lineage>
        <taxon>Bacteria</taxon>
        <taxon>Bacillati</taxon>
        <taxon>Bacillota</taxon>
        <taxon>Bacilli</taxon>
        <taxon>Bacillales</taxon>
        <taxon>Paenibacillaceae</taxon>
        <taxon>Paenibacillus</taxon>
    </lineage>
</organism>
<reference evidence="2 3" key="1">
    <citation type="submission" date="2018-07" db="EMBL/GenBank/DDBJ databases">
        <title>Genomic Encyclopedia of Type Strains, Phase III (KMG-III): the genomes of soil and plant-associated and newly described type strains.</title>
        <authorList>
            <person name="Whitman W."/>
        </authorList>
    </citation>
    <scope>NUCLEOTIDE SEQUENCE [LARGE SCALE GENOMIC DNA]</scope>
    <source>
        <strain evidence="2 3">CECT 7506</strain>
    </source>
</reference>
<keyword evidence="1" id="KW-0812">Transmembrane</keyword>
<dbReference type="AlphaFoldDB" id="A0A368VKJ3"/>
<keyword evidence="1" id="KW-0472">Membrane</keyword>
<dbReference type="OrthoDB" id="2382309at2"/>
<protein>
    <submittedName>
        <fullName evidence="2">YuiB-like putative membrane protein</fullName>
    </submittedName>
</protein>
<evidence type="ECO:0000256" key="1">
    <source>
        <dbReference type="SAM" id="Phobius"/>
    </source>
</evidence>
<dbReference type="RefSeq" id="WP_114383523.1">
    <property type="nucleotide sequence ID" value="NZ_QPJD01000020.1"/>
</dbReference>
<keyword evidence="3" id="KW-1185">Reference proteome</keyword>
<accession>A0A368VKJ3</accession>
<comment type="caution">
    <text evidence="2">The sequence shown here is derived from an EMBL/GenBank/DDBJ whole genome shotgun (WGS) entry which is preliminary data.</text>
</comment>
<dbReference type="Pfam" id="PF14068">
    <property type="entry name" value="YuiB"/>
    <property type="match status" value="1"/>
</dbReference>
<feature type="transmembrane region" description="Helical" evidence="1">
    <location>
        <begin position="69"/>
        <end position="88"/>
    </location>
</feature>
<evidence type="ECO:0000313" key="2">
    <source>
        <dbReference type="EMBL" id="RCW41941.1"/>
    </source>
</evidence>
<keyword evidence="1" id="KW-1133">Transmembrane helix</keyword>
<feature type="transmembrane region" description="Helical" evidence="1">
    <location>
        <begin position="33"/>
        <end position="49"/>
    </location>
</feature>
<gene>
    <name evidence="2" type="ORF">DFP97_12078</name>
</gene>
<evidence type="ECO:0000313" key="3">
    <source>
        <dbReference type="Proteomes" id="UP000252415"/>
    </source>
</evidence>
<sequence>MLQLIIATVLFLVMMFGIGFILNMLLKTTWFPLYLFIIVLIPLGIWAPWDKTASATIENFAHYTVVDYIPVIGALVGAYVSGWAIQALRKGGYKMF</sequence>
<proteinExistence type="predicted"/>
<dbReference type="Proteomes" id="UP000252415">
    <property type="component" value="Unassembled WGS sequence"/>
</dbReference>
<feature type="transmembrane region" description="Helical" evidence="1">
    <location>
        <begin position="6"/>
        <end position="26"/>
    </location>
</feature>
<dbReference type="InterPro" id="IPR025917">
    <property type="entry name" value="YuiB"/>
</dbReference>
<dbReference type="EMBL" id="QPJD01000020">
    <property type="protein sequence ID" value="RCW41941.1"/>
    <property type="molecule type" value="Genomic_DNA"/>
</dbReference>